<evidence type="ECO:0000256" key="1">
    <source>
        <dbReference type="SAM" id="MobiDB-lite"/>
    </source>
</evidence>
<gene>
    <name evidence="2" type="ORF">MELLADRAFT_112136</name>
</gene>
<dbReference type="GeneID" id="18924576"/>
<feature type="compositionally biased region" description="Basic and acidic residues" evidence="1">
    <location>
        <begin position="21"/>
        <end position="42"/>
    </location>
</feature>
<dbReference type="HOGENOM" id="CLU_2184547_0_0_1"/>
<feature type="compositionally biased region" description="Basic and acidic residues" evidence="1">
    <location>
        <begin position="66"/>
        <end position="85"/>
    </location>
</feature>
<name>F4S5I2_MELLP</name>
<sequence length="109" mass="12804">MRRQRYHPFPQKSDQPPSKKVTREGPSKEHSQNRKRLEELVEHRKKSRVSNKSTDHQSPEAIQPQDLEKFNQDESDHPSSEDHQPKGLRNSNRPDDCKYLSPVSYSLIC</sequence>
<protein>
    <submittedName>
        <fullName evidence="2">Uncharacterized protein</fullName>
    </submittedName>
</protein>
<evidence type="ECO:0000313" key="2">
    <source>
        <dbReference type="EMBL" id="EGG00101.1"/>
    </source>
</evidence>
<dbReference type="Proteomes" id="UP000001072">
    <property type="component" value="Unassembled WGS sequence"/>
</dbReference>
<accession>F4S5I2</accession>
<reference evidence="3" key="1">
    <citation type="journal article" date="2011" name="Proc. Natl. Acad. Sci. U.S.A.">
        <title>Obligate biotrophy features unraveled by the genomic analysis of rust fungi.</title>
        <authorList>
            <person name="Duplessis S."/>
            <person name="Cuomo C.A."/>
            <person name="Lin Y.-C."/>
            <person name="Aerts A."/>
            <person name="Tisserant E."/>
            <person name="Veneault-Fourrey C."/>
            <person name="Joly D.L."/>
            <person name="Hacquard S."/>
            <person name="Amselem J."/>
            <person name="Cantarel B.L."/>
            <person name="Chiu R."/>
            <person name="Coutinho P.M."/>
            <person name="Feau N."/>
            <person name="Field M."/>
            <person name="Frey P."/>
            <person name="Gelhaye E."/>
            <person name="Goldberg J."/>
            <person name="Grabherr M.G."/>
            <person name="Kodira C.D."/>
            <person name="Kohler A."/>
            <person name="Kuees U."/>
            <person name="Lindquist E.A."/>
            <person name="Lucas S.M."/>
            <person name="Mago R."/>
            <person name="Mauceli E."/>
            <person name="Morin E."/>
            <person name="Murat C."/>
            <person name="Pangilinan J.L."/>
            <person name="Park R."/>
            <person name="Pearson M."/>
            <person name="Quesneville H."/>
            <person name="Rouhier N."/>
            <person name="Sakthikumar S."/>
            <person name="Salamov A.A."/>
            <person name="Schmutz J."/>
            <person name="Selles B."/>
            <person name="Shapiro H."/>
            <person name="Tanguay P."/>
            <person name="Tuskan G.A."/>
            <person name="Henrissat B."/>
            <person name="Van de Peer Y."/>
            <person name="Rouze P."/>
            <person name="Ellis J.G."/>
            <person name="Dodds P.N."/>
            <person name="Schein J.E."/>
            <person name="Zhong S."/>
            <person name="Hamelin R.C."/>
            <person name="Grigoriev I.V."/>
            <person name="Szabo L.J."/>
            <person name="Martin F."/>
        </authorList>
    </citation>
    <scope>NUCLEOTIDE SEQUENCE [LARGE SCALE GENOMIC DNA]</scope>
    <source>
        <strain evidence="3">98AG31 / pathotype 3-4-7</strain>
    </source>
</reference>
<dbReference type="RefSeq" id="XP_007416699.1">
    <property type="nucleotide sequence ID" value="XM_007416637.1"/>
</dbReference>
<keyword evidence="3" id="KW-1185">Reference proteome</keyword>
<evidence type="ECO:0000313" key="3">
    <source>
        <dbReference type="Proteomes" id="UP000001072"/>
    </source>
</evidence>
<dbReference type="KEGG" id="mlr:MELLADRAFT_112136"/>
<feature type="region of interest" description="Disordered" evidence="1">
    <location>
        <begin position="1"/>
        <end position="109"/>
    </location>
</feature>
<proteinExistence type="predicted"/>
<dbReference type="InParanoid" id="F4S5I2"/>
<dbReference type="VEuPathDB" id="FungiDB:MELLADRAFT_112136"/>
<organism evidence="3">
    <name type="scientific">Melampsora larici-populina (strain 98AG31 / pathotype 3-4-7)</name>
    <name type="common">Poplar leaf rust fungus</name>
    <dbReference type="NCBI Taxonomy" id="747676"/>
    <lineage>
        <taxon>Eukaryota</taxon>
        <taxon>Fungi</taxon>
        <taxon>Dikarya</taxon>
        <taxon>Basidiomycota</taxon>
        <taxon>Pucciniomycotina</taxon>
        <taxon>Pucciniomycetes</taxon>
        <taxon>Pucciniales</taxon>
        <taxon>Melampsoraceae</taxon>
        <taxon>Melampsora</taxon>
    </lineage>
</organism>
<dbReference type="AlphaFoldDB" id="F4S5I2"/>
<dbReference type="EMBL" id="GL883151">
    <property type="protein sequence ID" value="EGG00101.1"/>
    <property type="molecule type" value="Genomic_DNA"/>
</dbReference>